<dbReference type="GO" id="GO:1990116">
    <property type="term" value="P:ribosome-associated ubiquitin-dependent protein catabolic process"/>
    <property type="evidence" value="ECO:0007669"/>
    <property type="project" value="TreeGrafter"/>
</dbReference>
<feature type="domain" description="NFACT RNA-binding" evidence="7">
    <location>
        <begin position="546"/>
        <end position="659"/>
    </location>
</feature>
<evidence type="ECO:0000256" key="1">
    <source>
        <dbReference type="ARBA" id="ARBA00004496"/>
    </source>
</evidence>
<dbReference type="InterPro" id="IPR008532">
    <property type="entry name" value="NFACT_RNA-bd"/>
</dbReference>
<gene>
    <name evidence="9" type="ORF">GcC1_189001</name>
</gene>
<evidence type="ECO:0000256" key="4">
    <source>
        <dbReference type="ARBA" id="ARBA00023054"/>
    </source>
</evidence>
<protein>
    <recommendedName>
        <fullName evidence="5">Ribosome quality control complex subunit 2</fullName>
    </recommendedName>
</protein>
<evidence type="ECO:0000313" key="9">
    <source>
        <dbReference type="EMBL" id="RKF57501.1"/>
    </source>
</evidence>
<dbReference type="EMBL" id="MCBR01018901">
    <property type="protein sequence ID" value="RKF57501.1"/>
    <property type="molecule type" value="Genomic_DNA"/>
</dbReference>
<dbReference type="InterPro" id="IPR021846">
    <property type="entry name" value="NFACT-C"/>
</dbReference>
<evidence type="ECO:0000256" key="2">
    <source>
        <dbReference type="ARBA" id="ARBA00008318"/>
    </source>
</evidence>
<reference evidence="9 10" key="1">
    <citation type="journal article" date="2018" name="BMC Genomics">
        <title>Comparative genome analyses reveal sequence features reflecting distinct modes of host-adaptation between dicot and monocot powdery mildew.</title>
        <authorList>
            <person name="Wu Y."/>
            <person name="Ma X."/>
            <person name="Pan Z."/>
            <person name="Kale S.D."/>
            <person name="Song Y."/>
            <person name="King H."/>
            <person name="Zhang Q."/>
            <person name="Presley C."/>
            <person name="Deng X."/>
            <person name="Wei C.I."/>
            <person name="Xiao S."/>
        </authorList>
    </citation>
    <scope>NUCLEOTIDE SEQUENCE [LARGE SCALE GENOMIC DNA]</scope>
    <source>
        <strain evidence="9">UCSC1</strain>
    </source>
</reference>
<name>A0A420HJA4_9PEZI</name>
<evidence type="ECO:0000256" key="5">
    <source>
        <dbReference type="ARBA" id="ARBA00070414"/>
    </source>
</evidence>
<keyword evidence="4" id="KW-0175">Coiled coil</keyword>
<accession>A0A420HJA4</accession>
<dbReference type="GO" id="GO:0072344">
    <property type="term" value="P:rescue of stalled ribosome"/>
    <property type="evidence" value="ECO:0007669"/>
    <property type="project" value="TreeGrafter"/>
</dbReference>
<dbReference type="Pfam" id="PF11923">
    <property type="entry name" value="NFACT-C"/>
    <property type="match status" value="1"/>
</dbReference>
<evidence type="ECO:0000259" key="8">
    <source>
        <dbReference type="Pfam" id="PF11923"/>
    </source>
</evidence>
<dbReference type="AlphaFoldDB" id="A0A420HJA4"/>
<comment type="similarity">
    <text evidence="2">Belongs to the NEMF family.</text>
</comment>
<comment type="subcellular location">
    <subcellularLocation>
        <location evidence="1">Cytoplasm</location>
    </subcellularLocation>
</comment>
<feature type="compositionally biased region" description="Polar residues" evidence="6">
    <location>
        <begin position="778"/>
        <end position="799"/>
    </location>
</feature>
<feature type="domain" description="NFACT protein C-terminal" evidence="8">
    <location>
        <begin position="896"/>
        <end position="1001"/>
    </location>
</feature>
<evidence type="ECO:0000259" key="7">
    <source>
        <dbReference type="Pfam" id="PF05670"/>
    </source>
</evidence>
<dbReference type="FunFam" id="2.30.310.10:FF:000003">
    <property type="entry name" value="Zinc knuckle domain containing protein"/>
    <property type="match status" value="1"/>
</dbReference>
<feature type="compositionally biased region" description="Basic and acidic residues" evidence="6">
    <location>
        <begin position="767"/>
        <end position="777"/>
    </location>
</feature>
<keyword evidence="3" id="KW-0963">Cytoplasm</keyword>
<dbReference type="Pfam" id="PF05670">
    <property type="entry name" value="NFACT-R_1"/>
    <property type="match status" value="1"/>
</dbReference>
<feature type="region of interest" description="Disordered" evidence="6">
    <location>
        <begin position="1000"/>
        <end position="1023"/>
    </location>
</feature>
<dbReference type="Pfam" id="PF05833">
    <property type="entry name" value="NFACT_N"/>
    <property type="match status" value="1"/>
</dbReference>
<dbReference type="PANTHER" id="PTHR15239:SF6">
    <property type="entry name" value="RIBOSOME QUALITY CONTROL COMPLEX SUBUNIT NEMF"/>
    <property type="match status" value="1"/>
</dbReference>
<dbReference type="GO" id="GO:0005737">
    <property type="term" value="C:cytoplasm"/>
    <property type="evidence" value="ECO:0007669"/>
    <property type="project" value="UniProtKB-SubCell"/>
</dbReference>
<evidence type="ECO:0000313" key="10">
    <source>
        <dbReference type="Proteomes" id="UP000285405"/>
    </source>
</evidence>
<dbReference type="Proteomes" id="UP000285405">
    <property type="component" value="Unassembled WGS sequence"/>
</dbReference>
<dbReference type="GO" id="GO:1990112">
    <property type="term" value="C:RQC complex"/>
    <property type="evidence" value="ECO:0007669"/>
    <property type="project" value="TreeGrafter"/>
</dbReference>
<proteinExistence type="inferred from homology"/>
<dbReference type="PANTHER" id="PTHR15239">
    <property type="entry name" value="NUCLEAR EXPORT MEDIATOR FACTOR NEMF"/>
    <property type="match status" value="1"/>
</dbReference>
<dbReference type="GO" id="GO:0000049">
    <property type="term" value="F:tRNA binding"/>
    <property type="evidence" value="ECO:0007669"/>
    <property type="project" value="TreeGrafter"/>
</dbReference>
<dbReference type="InterPro" id="IPR051608">
    <property type="entry name" value="RQC_Subunit_NEMF"/>
</dbReference>
<feature type="region of interest" description="Disordered" evidence="6">
    <location>
        <begin position="747"/>
        <end position="810"/>
    </location>
</feature>
<dbReference type="OrthoDB" id="207084at2759"/>
<feature type="compositionally biased region" description="Basic residues" evidence="6">
    <location>
        <begin position="801"/>
        <end position="810"/>
    </location>
</feature>
<organism evidence="9 10">
    <name type="scientific">Golovinomyces cichoracearum</name>
    <dbReference type="NCBI Taxonomy" id="62708"/>
    <lineage>
        <taxon>Eukaryota</taxon>
        <taxon>Fungi</taxon>
        <taxon>Dikarya</taxon>
        <taxon>Ascomycota</taxon>
        <taxon>Pezizomycotina</taxon>
        <taxon>Leotiomycetes</taxon>
        <taxon>Erysiphales</taxon>
        <taxon>Erysiphaceae</taxon>
        <taxon>Golovinomyces</taxon>
    </lineage>
</organism>
<dbReference type="Gene3D" id="2.30.310.10">
    <property type="entry name" value="ibrinogen binding protein from staphylococcus aureus domain"/>
    <property type="match status" value="1"/>
</dbReference>
<evidence type="ECO:0000256" key="3">
    <source>
        <dbReference type="ARBA" id="ARBA00022490"/>
    </source>
</evidence>
<feature type="compositionally biased region" description="Basic residues" evidence="6">
    <location>
        <begin position="1012"/>
        <end position="1023"/>
    </location>
</feature>
<comment type="caution">
    <text evidence="9">The sequence shown here is derived from an EMBL/GenBank/DDBJ whole genome shotgun (WGS) entry which is preliminary data.</text>
</comment>
<sequence>MKQRFSSLDVRIIAHELSQALITLRVQNIYDLSSKVFLIKFAKNENKKQVVIDTGFRCHLTDYSRATAVSPSMFVQSLRKRLKSRRVTSVSHIGTDRIIEFEFSDGQYRLFLEFYAGGNIILTDKELKILTLLRIVPKSEYQEELRVGLQYVLDNRQNYGDIPPITVERLQDALQSGIDKISKSHDKELNGKKKKSYSLVKALALSITEFPPVLVEHAMCVTGFDSTISPQEIVHDNLLLDNLMSSMKYAQLLVDEITRSDISKGYIIAKKKLGYNDVSKEIDARELLIYEDFQPFSPRQVEKNPDLAFIEIEGFNKTVDEFFSSIEGQKYKSRLEERELIAERKLDAVRQKQARHIEDLHQIQTLNERKAGAIQANAEQVQEAMDAVNGLIAQGMDWVEIGKLIEVEQFKNNPVAKTIKLPLKLHENIMSIILKEGELDYETDSVYETDPDLTESEDDSKNVGSSVEKSDLELVIDINLGISPWANARSYFDERRTAIHKEESTLESSALAFKNQEARIKENLRNSLKKEKAILRPIRQTFWFEKFFWFLSSDRYLVLAAKDALQSEVIYNKHLKKGDIYVSGDQDGSAIVIIKNKESNKDALIPPSTLCEAGTLAISCSSAWDSKASMSAWWVNADQVSKSDNYGEILPTGCFHIQGSKNFLPPSVLVLGLGILFQVSDENNSANKNHKDQEFIPEETLSIESEPRDLGIDQDSSLEKINNVAESGINCENYICSSESLLESSQSNNKELVKDEKTLEPSLQPSKNEEPESRKLENNLTENKSQMSNVAKDLTSSKPAQMKRGKKGKFKKIATKYRHQDLEDRIAAQKIIGSVTGQQKALAEASSKATRKAELNFQKEKRKAQHEKTQKKISENEDLRRRIFEGEIDDESDEGKLMVLDNLSRRPKKGDDLIEAIPVCAPISAMRDYKYKMKLQPGSLKRGKVAKEILSRWQLDGEKKGNLDEKSEDRERLWPRELELMKGLKIEEITGVIPVSKMRIMTSHQNSGATKGHGKKNTKLSKK</sequence>
<evidence type="ECO:0000256" key="6">
    <source>
        <dbReference type="SAM" id="MobiDB-lite"/>
    </source>
</evidence>
<dbReference type="GO" id="GO:0043023">
    <property type="term" value="F:ribosomal large subunit binding"/>
    <property type="evidence" value="ECO:0007669"/>
    <property type="project" value="TreeGrafter"/>
</dbReference>